<evidence type="ECO:0000256" key="9">
    <source>
        <dbReference type="HAMAP-Rule" id="MF_00275"/>
    </source>
</evidence>
<comment type="similarity">
    <text evidence="9">Belongs to the KdpA family.</text>
</comment>
<keyword evidence="11" id="KW-1185">Reference proteome</keyword>
<evidence type="ECO:0000313" key="11">
    <source>
        <dbReference type="Proteomes" id="UP000674938"/>
    </source>
</evidence>
<dbReference type="GO" id="GO:0008556">
    <property type="term" value="F:P-type potassium transmembrane transporter activity"/>
    <property type="evidence" value="ECO:0007669"/>
    <property type="project" value="InterPro"/>
</dbReference>
<feature type="transmembrane region" description="Helical" evidence="9">
    <location>
        <begin position="133"/>
        <end position="155"/>
    </location>
</feature>
<feature type="transmembrane region" description="Helical" evidence="9">
    <location>
        <begin position="257"/>
        <end position="278"/>
    </location>
</feature>
<dbReference type="Pfam" id="PF03814">
    <property type="entry name" value="KdpA"/>
    <property type="match status" value="1"/>
</dbReference>
<evidence type="ECO:0000256" key="2">
    <source>
        <dbReference type="ARBA" id="ARBA00022475"/>
    </source>
</evidence>
<comment type="subunit">
    <text evidence="9">The system is composed of three essential subunits: KdpA, KdpB and KdpC.</text>
</comment>
<dbReference type="PANTHER" id="PTHR30607">
    <property type="entry name" value="POTASSIUM-TRANSPORTING ATPASE A CHAIN"/>
    <property type="match status" value="1"/>
</dbReference>
<comment type="subcellular location">
    <subcellularLocation>
        <location evidence="9">Cell membrane</location>
        <topology evidence="9">Multi-pass membrane protein</topology>
    </subcellularLocation>
</comment>
<dbReference type="EMBL" id="JAEEGA010000006">
    <property type="protein sequence ID" value="MBP1041539.1"/>
    <property type="molecule type" value="Genomic_DNA"/>
</dbReference>
<dbReference type="GO" id="GO:0030955">
    <property type="term" value="F:potassium ion binding"/>
    <property type="evidence" value="ECO:0007669"/>
    <property type="project" value="UniProtKB-UniRule"/>
</dbReference>
<keyword evidence="6 9" id="KW-1133">Transmembrane helix</keyword>
<feature type="transmembrane region" description="Helical" evidence="9">
    <location>
        <begin position="527"/>
        <end position="551"/>
    </location>
</feature>
<comment type="function">
    <text evidence="9">Part of the high-affinity ATP-driven potassium transport (or Kdp) system, which catalyzes the hydrolysis of ATP coupled with the electrogenic transport of potassium into the cytoplasm. This subunit binds the extracellular potassium ions and delivers the ions to the membrane domain of KdpB through an intramembrane tunnel.</text>
</comment>
<evidence type="ECO:0000256" key="4">
    <source>
        <dbReference type="ARBA" id="ARBA00022692"/>
    </source>
</evidence>
<dbReference type="GO" id="GO:0005886">
    <property type="term" value="C:plasma membrane"/>
    <property type="evidence" value="ECO:0007669"/>
    <property type="project" value="UniProtKB-SubCell"/>
</dbReference>
<feature type="transmembrane region" description="Helical" evidence="9">
    <location>
        <begin position="65"/>
        <end position="90"/>
    </location>
</feature>
<evidence type="ECO:0000313" key="10">
    <source>
        <dbReference type="EMBL" id="MBP1041539.1"/>
    </source>
</evidence>
<evidence type="ECO:0000256" key="1">
    <source>
        <dbReference type="ARBA" id="ARBA00022448"/>
    </source>
</evidence>
<dbReference type="NCBIfam" id="TIGR00680">
    <property type="entry name" value="kdpA"/>
    <property type="match status" value="1"/>
</dbReference>
<dbReference type="HAMAP" id="MF_00275">
    <property type="entry name" value="KdpA"/>
    <property type="match status" value="1"/>
</dbReference>
<evidence type="ECO:0000256" key="7">
    <source>
        <dbReference type="ARBA" id="ARBA00023065"/>
    </source>
</evidence>
<dbReference type="AlphaFoldDB" id="A0A940P4R4"/>
<gene>
    <name evidence="9 10" type="primary">kdpA</name>
    <name evidence="10" type="ORF">I6N95_11030</name>
</gene>
<dbReference type="PIRSF" id="PIRSF001294">
    <property type="entry name" value="K_ATPaseA"/>
    <property type="match status" value="1"/>
</dbReference>
<protein>
    <recommendedName>
        <fullName evidence="9">Potassium-transporting ATPase potassium-binding subunit</fullName>
    </recommendedName>
    <alternativeName>
        <fullName evidence="9">ATP phosphohydrolase [potassium-transporting] A chain</fullName>
    </alternativeName>
    <alternativeName>
        <fullName evidence="9">Potassium-binding and translocating subunit A</fullName>
    </alternativeName>
    <alternativeName>
        <fullName evidence="9">Potassium-translocating ATPase A chain</fullName>
    </alternativeName>
</protein>
<comment type="caution">
    <text evidence="10">The sequence shown here is derived from an EMBL/GenBank/DDBJ whole genome shotgun (WGS) entry which is preliminary data.</text>
</comment>
<feature type="transmembrane region" description="Helical" evidence="9">
    <location>
        <begin position="421"/>
        <end position="440"/>
    </location>
</feature>
<keyword evidence="4 9" id="KW-0812">Transmembrane</keyword>
<dbReference type="Proteomes" id="UP000674938">
    <property type="component" value="Unassembled WGS sequence"/>
</dbReference>
<feature type="transmembrane region" description="Helical" evidence="9">
    <location>
        <begin position="176"/>
        <end position="198"/>
    </location>
</feature>
<evidence type="ECO:0000256" key="5">
    <source>
        <dbReference type="ARBA" id="ARBA00022958"/>
    </source>
</evidence>
<feature type="transmembrane region" description="Helical" evidence="9">
    <location>
        <begin position="381"/>
        <end position="400"/>
    </location>
</feature>
<dbReference type="PANTHER" id="PTHR30607:SF2">
    <property type="entry name" value="POTASSIUM-TRANSPORTING ATPASE POTASSIUM-BINDING SUBUNIT"/>
    <property type="match status" value="1"/>
</dbReference>
<keyword evidence="2 9" id="KW-1003">Cell membrane</keyword>
<keyword evidence="8 9" id="KW-0472">Membrane</keyword>
<organism evidence="10 11">
    <name type="scientific">Vagococcus allomyrinae</name>
    <dbReference type="NCBI Taxonomy" id="2794353"/>
    <lineage>
        <taxon>Bacteria</taxon>
        <taxon>Bacillati</taxon>
        <taxon>Bacillota</taxon>
        <taxon>Bacilli</taxon>
        <taxon>Lactobacillales</taxon>
        <taxon>Enterococcaceae</taxon>
        <taxon>Vagococcus</taxon>
    </lineage>
</organism>
<accession>A0A940P4R4</accession>
<sequence>MISIIFYNVLFFVVLIGLGIPLGKYCYKVMTGQKVWLDRLVKPVEKVTYRLIGQESQKKMTAKTYGVAVIAFSFFSFLAVFLIMLLQGLLPLNPAQLKGTSLSLAFNTALSFTTNTNWQAYSGETTLSTFSQIFGLTVQNFVSAAIGISVLFVLLRGFMAKKQKEIGNFWQDLTKSTLYILLPISIVIALFLVSQGVVQSFSGPIVYDSLEKGVKSWLYLGTAASQVAIKQLGTNGGGYFGSNSAHPFENPTVLSNFVENISILLIPMALLIAFGYFVKDHKQGRTLFIVTMIIFVLALVGVTLSELHTSPEFAELINMGNLEGKETRFGVGWSALWAVSTTAASNGSVNGMMDSFTPLGGMIPMFLMQLGEIVFGGAGSGLYGLIAFLILTVFIAGLLVGRTPEYLGKKIEPFDMKMVCLVVLTPPLMTLLGTMSFVLWPQAESMLTNSGAHGFSEILYAFSSLANNNGSAFAGLQADTSFLNVVGGLTMLVVRFIPMIAVIFLGENLAKKKTVAISEGTLSTTNGTFVGMLFCVIILVGALSFLPALALGPIADFLTMK</sequence>
<keyword evidence="5 9" id="KW-0630">Potassium</keyword>
<feature type="transmembrane region" description="Helical" evidence="9">
    <location>
        <begin position="6"/>
        <end position="27"/>
    </location>
</feature>
<keyword evidence="7 9" id="KW-0406">Ion transport</keyword>
<evidence type="ECO:0000256" key="6">
    <source>
        <dbReference type="ARBA" id="ARBA00022989"/>
    </source>
</evidence>
<dbReference type="RefSeq" id="WP_209527575.1">
    <property type="nucleotide sequence ID" value="NZ_JAEEGA010000006.1"/>
</dbReference>
<name>A0A940P4R4_9ENTE</name>
<proteinExistence type="inferred from homology"/>
<reference evidence="10" key="1">
    <citation type="submission" date="2020-12" db="EMBL/GenBank/DDBJ databases">
        <title>Vagococcus allomyrinae sp. nov. and Enterococcus lavae sp. nov., isolated from the larvae of Allomyrina dichotoma.</title>
        <authorList>
            <person name="Lee S.D."/>
        </authorList>
    </citation>
    <scope>NUCLEOTIDE SEQUENCE</scope>
    <source>
        <strain evidence="10">BWB3-3</strain>
    </source>
</reference>
<feature type="transmembrane region" description="Helical" evidence="9">
    <location>
        <begin position="482"/>
        <end position="506"/>
    </location>
</feature>
<evidence type="ECO:0000256" key="3">
    <source>
        <dbReference type="ARBA" id="ARBA00022538"/>
    </source>
</evidence>
<feature type="transmembrane region" description="Helical" evidence="9">
    <location>
        <begin position="287"/>
        <end position="307"/>
    </location>
</feature>
<evidence type="ECO:0000256" key="8">
    <source>
        <dbReference type="ARBA" id="ARBA00023136"/>
    </source>
</evidence>
<dbReference type="InterPro" id="IPR004623">
    <property type="entry name" value="KdpA"/>
</dbReference>
<keyword evidence="3 9" id="KW-0633">Potassium transport</keyword>
<keyword evidence="1 9" id="KW-0813">Transport</keyword>